<accession>A0ABX0QFF2</accession>
<dbReference type="PROSITE" id="PS51257">
    <property type="entry name" value="PROKAR_LIPOPROTEIN"/>
    <property type="match status" value="1"/>
</dbReference>
<dbReference type="EMBL" id="WAEL01000004">
    <property type="protein sequence ID" value="NID11156.1"/>
    <property type="molecule type" value="Genomic_DNA"/>
</dbReference>
<evidence type="ECO:0000313" key="4">
    <source>
        <dbReference type="Proteomes" id="UP000606008"/>
    </source>
</evidence>
<evidence type="ECO:0008006" key="5">
    <source>
        <dbReference type="Google" id="ProtNLM"/>
    </source>
</evidence>
<name>A0ABX0QFF2_9BACT</name>
<dbReference type="InterPro" id="IPR008977">
    <property type="entry name" value="PHM/PNGase_F_dom_sf"/>
</dbReference>
<feature type="signal peptide" evidence="2">
    <location>
        <begin position="1"/>
        <end position="18"/>
    </location>
</feature>
<keyword evidence="1" id="KW-1015">Disulfide bond</keyword>
<organism evidence="3 4">
    <name type="scientific">Fibrivirga algicola</name>
    <dbReference type="NCBI Taxonomy" id="2950420"/>
    <lineage>
        <taxon>Bacteria</taxon>
        <taxon>Pseudomonadati</taxon>
        <taxon>Bacteroidota</taxon>
        <taxon>Cytophagia</taxon>
        <taxon>Cytophagales</taxon>
        <taxon>Spirosomataceae</taxon>
        <taxon>Fibrivirga</taxon>
    </lineage>
</organism>
<evidence type="ECO:0000256" key="1">
    <source>
        <dbReference type="ARBA" id="ARBA00023157"/>
    </source>
</evidence>
<proteinExistence type="predicted"/>
<dbReference type="RefSeq" id="WP_166692240.1">
    <property type="nucleotide sequence ID" value="NZ_WAEL01000004.1"/>
</dbReference>
<feature type="chain" id="PRO_5046875619" description="Copper type II ascorbate-dependent monooxygenase C-terminal domain-containing protein" evidence="2">
    <location>
        <begin position="19"/>
        <end position="453"/>
    </location>
</feature>
<dbReference type="Gene3D" id="2.60.120.230">
    <property type="match status" value="1"/>
</dbReference>
<sequence length="453" mass="48862">MSTRLLLTGTLGAALVIAACQKPATDATPDAGKTSFALIQDKILTPSCATAGCHASESDASFKQHGLVLANGVAYANLVGVDPKNADSKADGHKRVKAFVALQSLLYHKLNTDASHHGGKSYGNPMPLGSEALSVGQIEFVRRWIDGGARADGNLIDASLLDDKTPSTAPFSAFTPPAAPAAGQGFQLKVDPFDIATNFERELFVRRAVGNSTDIYVNRFTVNMRPGSHHFIAYDFENKANLPQTDVVRDLRLPDGSLNLLTALQMSNHTYLMGSPNASFEYKFPEGAALQIPANASFDLNVHYVNKGQTISKGEAYINIYTTPQAAVTKVVKTLNMSNTNLSIPANSRKTFTKSFTVSKPSLVLMLTSHMHKLGEKFVIKIKGGARDGQIVYTTTDWEHPDVINFATPIQLAKGEGLTSEITYNNTTAKAVEFGLTSADEMGIIFGYYYETN</sequence>
<evidence type="ECO:0000256" key="2">
    <source>
        <dbReference type="SAM" id="SignalP"/>
    </source>
</evidence>
<keyword evidence="4" id="KW-1185">Reference proteome</keyword>
<keyword evidence="2" id="KW-0732">Signal</keyword>
<dbReference type="SUPFAM" id="SSF49742">
    <property type="entry name" value="PHM/PNGase F"/>
    <property type="match status" value="1"/>
</dbReference>
<evidence type="ECO:0000313" key="3">
    <source>
        <dbReference type="EMBL" id="NID11156.1"/>
    </source>
</evidence>
<comment type="caution">
    <text evidence="3">The sequence shown here is derived from an EMBL/GenBank/DDBJ whole genome shotgun (WGS) entry which is preliminary data.</text>
</comment>
<gene>
    <name evidence="3" type="ORF">F7231_13325</name>
</gene>
<protein>
    <recommendedName>
        <fullName evidence="5">Copper type II ascorbate-dependent monooxygenase C-terminal domain-containing protein</fullName>
    </recommendedName>
</protein>
<dbReference type="Proteomes" id="UP000606008">
    <property type="component" value="Unassembled WGS sequence"/>
</dbReference>
<dbReference type="InterPro" id="IPR014784">
    <property type="entry name" value="Cu2_ascorb_mOase-like_C"/>
</dbReference>
<reference evidence="3" key="1">
    <citation type="submission" date="2024-05" db="EMBL/GenBank/DDBJ databases">
        <authorList>
            <person name="Jung D.-H."/>
        </authorList>
    </citation>
    <scope>NUCLEOTIDE SEQUENCE</scope>
    <source>
        <strain evidence="3">JA-25</strain>
    </source>
</reference>